<organism evidence="1">
    <name type="scientific">Salmonella enterica</name>
    <name type="common">Salmonella choleraesuis</name>
    <dbReference type="NCBI Taxonomy" id="28901"/>
    <lineage>
        <taxon>Bacteria</taxon>
        <taxon>Pseudomonadati</taxon>
        <taxon>Pseudomonadota</taxon>
        <taxon>Gammaproteobacteria</taxon>
        <taxon>Enterobacterales</taxon>
        <taxon>Enterobacteriaceae</taxon>
        <taxon>Salmonella</taxon>
    </lineage>
</organism>
<evidence type="ECO:0000313" key="1">
    <source>
        <dbReference type="EMBL" id="EDF8922262.1"/>
    </source>
</evidence>
<proteinExistence type="predicted"/>
<name>A0A629KNA9_SALER</name>
<protein>
    <submittedName>
        <fullName evidence="1">Uncharacterized protein</fullName>
    </submittedName>
</protein>
<accession>A0A629KNA9</accession>
<dbReference type="AlphaFoldDB" id="A0A629KNA9"/>
<dbReference type="EMBL" id="AAMCFY010000312">
    <property type="protein sequence ID" value="EDF8922262.1"/>
    <property type="molecule type" value="Genomic_DNA"/>
</dbReference>
<comment type="caution">
    <text evidence="1">The sequence shown here is derived from an EMBL/GenBank/DDBJ whole genome shotgun (WGS) entry which is preliminary data.</text>
</comment>
<sequence>MKEDDKLIFICTKLEKLYQVYFHMKVDAITDLENRLRDELRDEILNTLASLDENTTKKD</sequence>
<reference evidence="1" key="1">
    <citation type="submission" date="2019-10" db="EMBL/GenBank/DDBJ databases">
        <authorList>
            <consortium name="PulseNet: The National Subtyping Network for Foodborne Disease Surveillance"/>
            <person name="Tarr C.L."/>
            <person name="Trees E."/>
            <person name="Katz L.S."/>
            <person name="Carleton-Romer H.A."/>
            <person name="Stroika S."/>
            <person name="Kucerova Z."/>
            <person name="Roache K.F."/>
            <person name="Sabol A.L."/>
            <person name="Besser J."/>
            <person name="Gerner-Smidt P."/>
        </authorList>
    </citation>
    <scope>NUCLEOTIDE SEQUENCE</scope>
    <source>
        <strain evidence="1">PNUSAS108628</strain>
    </source>
</reference>
<gene>
    <name evidence="1" type="ORF">GCB20_25560</name>
</gene>